<dbReference type="Pfam" id="PF02225">
    <property type="entry name" value="PA"/>
    <property type="match status" value="1"/>
</dbReference>
<accession>A0A086T0F8</accession>
<evidence type="ECO:0000313" key="8">
    <source>
        <dbReference type="Proteomes" id="UP000029964"/>
    </source>
</evidence>
<dbReference type="GO" id="GO:0004180">
    <property type="term" value="F:carboxypeptidase activity"/>
    <property type="evidence" value="ECO:0007669"/>
    <property type="project" value="UniProtKB-KW"/>
</dbReference>
<organism evidence="7 8">
    <name type="scientific">Hapsidospora chrysogenum (strain ATCC 11550 / CBS 779.69 / DSM 880 / IAM 14645 / JCM 23072 / IMI 49137)</name>
    <name type="common">Acremonium chrysogenum</name>
    <dbReference type="NCBI Taxonomy" id="857340"/>
    <lineage>
        <taxon>Eukaryota</taxon>
        <taxon>Fungi</taxon>
        <taxon>Dikarya</taxon>
        <taxon>Ascomycota</taxon>
        <taxon>Pezizomycotina</taxon>
        <taxon>Sordariomycetes</taxon>
        <taxon>Hypocreomycetidae</taxon>
        <taxon>Hypocreales</taxon>
        <taxon>Bionectriaceae</taxon>
        <taxon>Hapsidospora</taxon>
    </lineage>
</organism>
<dbReference type="Pfam" id="PF04253">
    <property type="entry name" value="TFR_dimer"/>
    <property type="match status" value="1"/>
</dbReference>
<evidence type="ECO:0000256" key="1">
    <source>
        <dbReference type="ARBA" id="ARBA00005634"/>
    </source>
</evidence>
<dbReference type="FunFam" id="3.40.630.10:FF:000101">
    <property type="entry name" value="N-acetylated alpha-linked acidic dipeptidase like 1"/>
    <property type="match status" value="1"/>
</dbReference>
<dbReference type="SUPFAM" id="SSF47672">
    <property type="entry name" value="Transferrin receptor-like dimerisation domain"/>
    <property type="match status" value="1"/>
</dbReference>
<evidence type="ECO:0000259" key="6">
    <source>
        <dbReference type="Pfam" id="PF04389"/>
    </source>
</evidence>
<name>A0A086T0F8_HAPC1</name>
<keyword evidence="7" id="KW-0121">Carboxypeptidase</keyword>
<dbReference type="Gene3D" id="1.20.930.40">
    <property type="entry name" value="Transferrin receptor-like, dimerisation domain"/>
    <property type="match status" value="1"/>
</dbReference>
<dbReference type="CDD" id="cd08022">
    <property type="entry name" value="M28_PSMA_like"/>
    <property type="match status" value="1"/>
</dbReference>
<gene>
    <name evidence="7" type="ORF">ACRE_064480</name>
</gene>
<keyword evidence="7" id="KW-0645">Protease</keyword>
<dbReference type="STRING" id="857340.A0A086T0F8"/>
<keyword evidence="3" id="KW-0812">Transmembrane</keyword>
<comment type="caution">
    <text evidence="7">The sequence shown here is derived from an EMBL/GenBank/DDBJ whole genome shotgun (WGS) entry which is preliminary data.</text>
</comment>
<dbReference type="SUPFAM" id="SSF53187">
    <property type="entry name" value="Zn-dependent exopeptidases"/>
    <property type="match status" value="1"/>
</dbReference>
<dbReference type="OrthoDB" id="5841748at2759"/>
<evidence type="ECO:0000256" key="3">
    <source>
        <dbReference type="SAM" id="Phobius"/>
    </source>
</evidence>
<dbReference type="Gene3D" id="3.40.630.10">
    <property type="entry name" value="Zn peptidases"/>
    <property type="match status" value="1"/>
</dbReference>
<dbReference type="AlphaFoldDB" id="A0A086T0F8"/>
<sequence>MAPSEKQPFYDPIPPTYDEAVASGSHYVRSSIDDRDANETESQSLLNRSTGAPSSSSRRPDGYHPPTVESDDSDIEGLLDSETDDDEAAQVRREMQEMDIEEPSSSRGRLWGKRIGFSLPTWKWSWRPTLPRIPLPRLRIQLPSQSATTGGGESDGDETRTETRWQWNLPKVNGMIAIIVFARLLAAFIVLGFVYLVFASDFFNSWGGRMGTGFRFNADDLRIHILNNVDPARLRASVQHFSSYAHIAGTEGDYATAMDMESMFSRAGLDEVGLDEYIAYINYPTQDGRAIQILDDKGDKAIWTAKLEEEERNEATAGRQTWAFHGHSKSGDVRGPLIYANYGSREDFKRLQDNGVKTAGAIALVRYYGTQSDEALKVKAAELAGFAGCIIYSDPADYGSDGGEVGPSGRFMPADGVQRGSVSLSSYVLGDVLTPGWGSKEGKPRMKVDQAPGLVGIPSLPLAWRDAQVLLQHLKGHGEKVPEGWRGAVPDVKEWWTGDEKSPIVRLKNEQDVSEKQPIWNVYGKIVGMEQTAKSIIIGNHRDSWAFGATDPHTGTAVMVEMARIFGDLLMRGWRPLRSIEFMSWDGEEYNMIGSTEYVEDNVDALREHAYAYINLDNAVSGTEFHAAGSPLLGKTLLHALNRIADPNMNATLKDLWDERGAKLEGLGAGSDYVGFQDIAGVSSIDIGFRGERYPYRSSYDTFDLVEQVVDPDFTYHGLMAQVVGLLILDLADSAVLPLDVSAYGTALERWAIDLEQWAEKHTEDGIKLNFKELKDAVASVQKMATEFTKWKGDWDHAILQTAGWEGAQQGADRLRYNNIVGNFDAALLDLDGGVRLISTIISLLSLRNMLTQLLQIPDRTQFKHIVFGPQRWSSLDGAIFPAIRDSIEDKNWEQAKKSIHKASAILRKAATKLSLDAQEDGS</sequence>
<dbReference type="CDD" id="cd02121">
    <property type="entry name" value="PA_GCPII_like"/>
    <property type="match status" value="1"/>
</dbReference>
<proteinExistence type="inferred from homology"/>
<protein>
    <submittedName>
        <fullName evidence="7">Glutamate carboxypeptidase-like protein</fullName>
    </submittedName>
</protein>
<keyword evidence="8" id="KW-1185">Reference proteome</keyword>
<evidence type="ECO:0000259" key="5">
    <source>
        <dbReference type="Pfam" id="PF04253"/>
    </source>
</evidence>
<feature type="domain" description="PA" evidence="4">
    <location>
        <begin position="333"/>
        <end position="421"/>
    </location>
</feature>
<evidence type="ECO:0000259" key="4">
    <source>
        <dbReference type="Pfam" id="PF02225"/>
    </source>
</evidence>
<dbReference type="InterPro" id="IPR007365">
    <property type="entry name" value="TFR-like_dimer_dom"/>
</dbReference>
<dbReference type="Pfam" id="PF04389">
    <property type="entry name" value="Peptidase_M28"/>
    <property type="match status" value="1"/>
</dbReference>
<dbReference type="HOGENOM" id="CLU_005688_1_0_1"/>
<dbReference type="Proteomes" id="UP000029964">
    <property type="component" value="Unassembled WGS sequence"/>
</dbReference>
<comment type="similarity">
    <text evidence="1">Belongs to the peptidase M28 family. M28B subfamily.</text>
</comment>
<keyword evidence="7" id="KW-0378">Hydrolase</keyword>
<dbReference type="InterPro" id="IPR036757">
    <property type="entry name" value="TFR-like_dimer_dom_sf"/>
</dbReference>
<evidence type="ECO:0000313" key="7">
    <source>
        <dbReference type="EMBL" id="KFH42840.1"/>
    </source>
</evidence>
<dbReference type="Gene3D" id="3.50.30.30">
    <property type="match status" value="1"/>
</dbReference>
<evidence type="ECO:0000256" key="2">
    <source>
        <dbReference type="SAM" id="MobiDB-lite"/>
    </source>
</evidence>
<feature type="domain" description="Peptidase M28" evidence="6">
    <location>
        <begin position="521"/>
        <end position="705"/>
    </location>
</feature>
<dbReference type="InterPro" id="IPR003137">
    <property type="entry name" value="PA_domain"/>
</dbReference>
<dbReference type="EMBL" id="JPKY01000084">
    <property type="protein sequence ID" value="KFH42840.1"/>
    <property type="molecule type" value="Genomic_DNA"/>
</dbReference>
<reference evidence="8" key="1">
    <citation type="journal article" date="2014" name="Genome Announc.">
        <title>Genome sequence and annotation of Acremonium chrysogenum, producer of the beta-lactam antibiotic cephalosporin C.</title>
        <authorList>
            <person name="Terfehr D."/>
            <person name="Dahlmann T.A."/>
            <person name="Specht T."/>
            <person name="Zadra I."/>
            <person name="Kuernsteiner H."/>
            <person name="Kueck U."/>
        </authorList>
    </citation>
    <scope>NUCLEOTIDE SEQUENCE [LARGE SCALE GENOMIC DNA]</scope>
    <source>
        <strain evidence="8">ATCC 11550 / CBS 779.69 / DSM 880 / IAM 14645 / JCM 23072 / IMI 49137</strain>
    </source>
</reference>
<feature type="domain" description="Transferrin receptor-like dimerisation" evidence="5">
    <location>
        <begin position="769"/>
        <end position="914"/>
    </location>
</feature>
<dbReference type="SUPFAM" id="SSF52025">
    <property type="entry name" value="PA domain"/>
    <property type="match status" value="1"/>
</dbReference>
<dbReference type="InterPro" id="IPR046450">
    <property type="entry name" value="PA_dom_sf"/>
</dbReference>
<feature type="compositionally biased region" description="Polar residues" evidence="2">
    <location>
        <begin position="40"/>
        <end position="57"/>
    </location>
</feature>
<dbReference type="InterPro" id="IPR007484">
    <property type="entry name" value="Peptidase_M28"/>
</dbReference>
<dbReference type="InterPro" id="IPR039373">
    <property type="entry name" value="Peptidase_M28B"/>
</dbReference>
<feature type="transmembrane region" description="Helical" evidence="3">
    <location>
        <begin position="174"/>
        <end position="198"/>
    </location>
</feature>
<keyword evidence="3" id="KW-0472">Membrane</keyword>
<feature type="compositionally biased region" description="Acidic residues" evidence="2">
    <location>
        <begin position="69"/>
        <end position="79"/>
    </location>
</feature>
<keyword evidence="3" id="KW-1133">Transmembrane helix</keyword>
<dbReference type="PANTHER" id="PTHR10404:SF71">
    <property type="entry name" value="CARBOXYPEPTIDASE TRE2, PUTATIVE (AFU_ORTHOLOGUE AFUA_3G10650)-RELATED"/>
    <property type="match status" value="1"/>
</dbReference>
<feature type="region of interest" description="Disordered" evidence="2">
    <location>
        <begin position="1"/>
        <end position="79"/>
    </location>
</feature>
<dbReference type="PANTHER" id="PTHR10404">
    <property type="entry name" value="N-ACETYLATED-ALPHA-LINKED ACIDIC DIPEPTIDASE"/>
    <property type="match status" value="1"/>
</dbReference>